<dbReference type="GO" id="GO:0016791">
    <property type="term" value="F:phosphatase activity"/>
    <property type="evidence" value="ECO:0007669"/>
    <property type="project" value="TreeGrafter"/>
</dbReference>
<dbReference type="PANTHER" id="PTHR43156:SF2">
    <property type="entry name" value="STAGE II SPORULATION PROTEIN E"/>
    <property type="match status" value="1"/>
</dbReference>
<dbReference type="RefSeq" id="WP_005455277.1">
    <property type="nucleotide sequence ID" value="NZ_CM001440.1"/>
</dbReference>
<evidence type="ECO:0000313" key="5">
    <source>
        <dbReference type="Proteomes" id="UP000002791"/>
    </source>
</evidence>
<evidence type="ECO:0000256" key="2">
    <source>
        <dbReference type="SAM" id="MobiDB-lite"/>
    </source>
</evidence>
<keyword evidence="5" id="KW-1185">Reference proteome</keyword>
<feature type="compositionally biased region" description="Basic and acidic residues" evidence="2">
    <location>
        <begin position="405"/>
        <end position="415"/>
    </location>
</feature>
<proteinExistence type="predicted"/>
<dbReference type="InterPro" id="IPR036457">
    <property type="entry name" value="PPM-type-like_dom_sf"/>
</dbReference>
<dbReference type="SMART" id="SM00331">
    <property type="entry name" value="PP2C_SIG"/>
    <property type="match status" value="1"/>
</dbReference>
<dbReference type="InterPro" id="IPR001932">
    <property type="entry name" value="PPM-type_phosphatase-like_dom"/>
</dbReference>
<reference evidence="4 5" key="1">
    <citation type="submission" date="2011-11" db="EMBL/GenBank/DDBJ databases">
        <title>The Noncontiguous Finished sequence of Saccharomonospora cyanea NA-134.</title>
        <authorList>
            <consortium name="US DOE Joint Genome Institute"/>
            <person name="Lucas S."/>
            <person name="Han J."/>
            <person name="Lapidus A."/>
            <person name="Cheng J.-F."/>
            <person name="Goodwin L."/>
            <person name="Pitluck S."/>
            <person name="Peters L."/>
            <person name="Ovchinnikova G."/>
            <person name="Lu M."/>
            <person name="Detter J.C."/>
            <person name="Han C."/>
            <person name="Tapia R."/>
            <person name="Land M."/>
            <person name="Hauser L."/>
            <person name="Kyrpides N."/>
            <person name="Ivanova N."/>
            <person name="Pagani I."/>
            <person name="Brambilla E.-M."/>
            <person name="Klenk H.-P."/>
            <person name="Woyke T."/>
        </authorList>
    </citation>
    <scope>NUCLEOTIDE SEQUENCE [LARGE SCALE GENOMIC DNA]</scope>
    <source>
        <strain evidence="4 5">NA-134</strain>
    </source>
</reference>
<dbReference type="eggNOG" id="COG2208">
    <property type="taxonomic scope" value="Bacteria"/>
</dbReference>
<dbReference type="Gene3D" id="3.60.40.10">
    <property type="entry name" value="PPM-type phosphatase domain"/>
    <property type="match status" value="1"/>
</dbReference>
<dbReference type="STRING" id="882082.SaccyDRAFT_1678"/>
<dbReference type="OrthoDB" id="4935951at2"/>
<protein>
    <submittedName>
        <fullName evidence="4">Stage II sporulation protein E (SpoIIE)</fullName>
    </submittedName>
</protein>
<dbReference type="HOGENOM" id="CLU_043255_1_0_11"/>
<keyword evidence="1" id="KW-0378">Hydrolase</keyword>
<organism evidence="4 5">
    <name type="scientific">Saccharomonospora cyanea NA-134</name>
    <dbReference type="NCBI Taxonomy" id="882082"/>
    <lineage>
        <taxon>Bacteria</taxon>
        <taxon>Bacillati</taxon>
        <taxon>Actinomycetota</taxon>
        <taxon>Actinomycetes</taxon>
        <taxon>Pseudonocardiales</taxon>
        <taxon>Pseudonocardiaceae</taxon>
        <taxon>Saccharomonospora</taxon>
    </lineage>
</organism>
<evidence type="ECO:0000256" key="1">
    <source>
        <dbReference type="ARBA" id="ARBA00022801"/>
    </source>
</evidence>
<accession>H5XH91</accession>
<dbReference type="AlphaFoldDB" id="H5XH91"/>
<gene>
    <name evidence="4" type="ORF">SaccyDRAFT_1678</name>
</gene>
<feature type="region of interest" description="Disordered" evidence="2">
    <location>
        <begin position="395"/>
        <end position="415"/>
    </location>
</feature>
<dbReference type="Pfam" id="PF07228">
    <property type="entry name" value="SpoIIE"/>
    <property type="match status" value="1"/>
</dbReference>
<sequence>MAAESNAWWDVVADIVEQTHSASGPDVGRVADRAVRRLGMTAELYLVDRGQRILTPIASGDRAPVTIEGTLAGRAFQLEEPVWRPARERAAELWVPMVDGTERLGVLCFGLSDELSPEDADLRARCTVLAGLLGHIVATKFAYGDALHVARRARPFTSDAELLWQLLPPLTFASKDLVISVVLEPHQRVGGDAFDYAVNEEAAFCALFDSVGHDMQSGLTTAVALAAIRNARRGGEHDLGELARIADKLIIENRPPGARYVTAVLSWLDIATGELTYVLAGHPPPLLLRANTAVKCLETAPRIPLGVSESPAAATAGREQLEPGDRLLLYTDGIPEARDEEDRLFGIERLVGLIERDSAAALSAPETLRRVMHGVLEYQRGRIQDDATLMMVDWRPPPGTGPQETPHHERTAARR</sequence>
<dbReference type="InterPro" id="IPR052016">
    <property type="entry name" value="Bact_Sigma-Reg"/>
</dbReference>
<evidence type="ECO:0000313" key="4">
    <source>
        <dbReference type="EMBL" id="EHR60576.1"/>
    </source>
</evidence>
<dbReference type="Proteomes" id="UP000002791">
    <property type="component" value="Chromosome"/>
</dbReference>
<evidence type="ECO:0000259" key="3">
    <source>
        <dbReference type="SMART" id="SM00331"/>
    </source>
</evidence>
<dbReference type="EMBL" id="CM001440">
    <property type="protein sequence ID" value="EHR60576.1"/>
    <property type="molecule type" value="Genomic_DNA"/>
</dbReference>
<dbReference type="SUPFAM" id="SSF81606">
    <property type="entry name" value="PP2C-like"/>
    <property type="match status" value="1"/>
</dbReference>
<dbReference type="PANTHER" id="PTHR43156">
    <property type="entry name" value="STAGE II SPORULATION PROTEIN E-RELATED"/>
    <property type="match status" value="1"/>
</dbReference>
<dbReference type="SUPFAM" id="SSF55781">
    <property type="entry name" value="GAF domain-like"/>
    <property type="match status" value="1"/>
</dbReference>
<name>H5XH91_9PSEU</name>
<feature type="domain" description="PPM-type phosphatase" evidence="3">
    <location>
        <begin position="174"/>
        <end position="394"/>
    </location>
</feature>